<reference evidence="1" key="1">
    <citation type="submission" date="2009-04" db="EMBL/GenBank/DDBJ databases">
        <authorList>
            <person name="Weinstock G."/>
            <person name="Sodergren E."/>
            <person name="Clifton S."/>
            <person name="Fulton L."/>
            <person name="Fulton B."/>
            <person name="Courtney L."/>
            <person name="Fronick C."/>
            <person name="Harrison M."/>
            <person name="Strong C."/>
            <person name="Farmer C."/>
            <person name="Delahaunty K."/>
            <person name="Markovic C."/>
            <person name="Hall O."/>
            <person name="Minx P."/>
            <person name="Tomlinson C."/>
            <person name="Mitreva M."/>
            <person name="Nelson J."/>
            <person name="Hou S."/>
            <person name="Wollam A."/>
            <person name="Pepin K.H."/>
            <person name="Johnson M."/>
            <person name="Bhonagiri V."/>
            <person name="Nash W.E."/>
            <person name="Warren W."/>
            <person name="Chinwalla A."/>
            <person name="Mardis E.R."/>
            <person name="Wilson R.K."/>
        </authorList>
    </citation>
    <scope>NUCLEOTIDE SEQUENCE [LARGE SCALE GENOMIC DNA]</scope>
    <source>
        <strain evidence="1">ATCC 51147</strain>
    </source>
</reference>
<protein>
    <submittedName>
        <fullName evidence="1">Uncharacterized protein</fullName>
    </submittedName>
</protein>
<comment type="caution">
    <text evidence="1">The sequence shown here is derived from an EMBL/GenBank/DDBJ whole genome shotgun (WGS) entry which is preliminary data.</text>
</comment>
<dbReference type="AlphaFoldDB" id="C4GG60"/>
<dbReference type="Proteomes" id="UP000003009">
    <property type="component" value="Unassembled WGS sequence"/>
</dbReference>
<dbReference type="EMBL" id="ACJW02000002">
    <property type="protein sequence ID" value="EEP69215.1"/>
    <property type="molecule type" value="Genomic_DNA"/>
</dbReference>
<name>C4GG60_9NEIS</name>
<dbReference type="HOGENOM" id="CLU_3200910_0_0_4"/>
<evidence type="ECO:0000313" key="1">
    <source>
        <dbReference type="EMBL" id="EEP69215.1"/>
    </source>
</evidence>
<proteinExistence type="predicted"/>
<dbReference type="STRING" id="629741.GCWU000324_01127"/>
<keyword evidence="2" id="KW-1185">Reference proteome</keyword>
<evidence type="ECO:0000313" key="2">
    <source>
        <dbReference type="Proteomes" id="UP000003009"/>
    </source>
</evidence>
<sequence>MGFGWAEMRFARFQAAKKRHYFTVFKVECLFFRLHGLRQPENGWA</sequence>
<accession>C4GG60</accession>
<gene>
    <name evidence="1" type="ORF">GCWU000324_01127</name>
</gene>
<organism evidence="1 2">
    <name type="scientific">Kingella oralis ATCC 51147</name>
    <dbReference type="NCBI Taxonomy" id="629741"/>
    <lineage>
        <taxon>Bacteria</taxon>
        <taxon>Pseudomonadati</taxon>
        <taxon>Pseudomonadota</taxon>
        <taxon>Betaproteobacteria</taxon>
        <taxon>Neisseriales</taxon>
        <taxon>Neisseriaceae</taxon>
        <taxon>Kingella</taxon>
    </lineage>
</organism>